<dbReference type="EMBL" id="KQ417985">
    <property type="protein sequence ID" value="KOF89405.1"/>
    <property type="molecule type" value="Genomic_DNA"/>
</dbReference>
<accession>A0A0L8HKU5</accession>
<evidence type="ECO:0000313" key="1">
    <source>
        <dbReference type="EMBL" id="KOF89405.1"/>
    </source>
</evidence>
<reference evidence="1" key="1">
    <citation type="submission" date="2015-07" db="EMBL/GenBank/DDBJ databases">
        <title>MeaNS - Measles Nucleotide Surveillance Program.</title>
        <authorList>
            <person name="Tran T."/>
            <person name="Druce J."/>
        </authorList>
    </citation>
    <scope>NUCLEOTIDE SEQUENCE</scope>
    <source>
        <strain evidence="1">UCB-OBI-ISO-001</strain>
        <tissue evidence="1">Gonad</tissue>
    </source>
</reference>
<name>A0A0L8HKU5_OCTBM</name>
<gene>
    <name evidence="1" type="ORF">OCBIM_22013134mg</name>
</gene>
<proteinExistence type="predicted"/>
<dbReference type="AlphaFoldDB" id="A0A0L8HKU5"/>
<sequence>MIQIISLQTFFYNIMAEKRVFRGATYGNYSIEEMQALAMMVNKCKKEYDSELERMKGKTHWNAKKKRLVPDTLK</sequence>
<protein>
    <submittedName>
        <fullName evidence="1">Uncharacterized protein</fullName>
    </submittedName>
</protein>
<organism evidence="1">
    <name type="scientific">Octopus bimaculoides</name>
    <name type="common">California two-spotted octopus</name>
    <dbReference type="NCBI Taxonomy" id="37653"/>
    <lineage>
        <taxon>Eukaryota</taxon>
        <taxon>Metazoa</taxon>
        <taxon>Spiralia</taxon>
        <taxon>Lophotrochozoa</taxon>
        <taxon>Mollusca</taxon>
        <taxon>Cephalopoda</taxon>
        <taxon>Coleoidea</taxon>
        <taxon>Octopodiformes</taxon>
        <taxon>Octopoda</taxon>
        <taxon>Incirrata</taxon>
        <taxon>Octopodidae</taxon>
        <taxon>Octopus</taxon>
    </lineage>
</organism>